<organism evidence="1 2">
    <name type="scientific">Coniosporium uncinatum</name>
    <dbReference type="NCBI Taxonomy" id="93489"/>
    <lineage>
        <taxon>Eukaryota</taxon>
        <taxon>Fungi</taxon>
        <taxon>Dikarya</taxon>
        <taxon>Ascomycota</taxon>
        <taxon>Pezizomycotina</taxon>
        <taxon>Dothideomycetes</taxon>
        <taxon>Dothideomycetes incertae sedis</taxon>
        <taxon>Coniosporium</taxon>
    </lineage>
</organism>
<evidence type="ECO:0000313" key="1">
    <source>
        <dbReference type="EMBL" id="KAK3080693.1"/>
    </source>
</evidence>
<protein>
    <submittedName>
        <fullName evidence="1">Uncharacterized protein</fullName>
    </submittedName>
</protein>
<name>A0ACC3DV75_9PEZI</name>
<keyword evidence="2" id="KW-1185">Reference proteome</keyword>
<evidence type="ECO:0000313" key="2">
    <source>
        <dbReference type="Proteomes" id="UP001186974"/>
    </source>
</evidence>
<gene>
    <name evidence="1" type="ORF">LTS18_013981</name>
</gene>
<sequence length="158" mass="17103">MPARALVLILGVRMLSLNVLVKEVLDSTVPVIEELPIPNVGKAMDGISNEDHKFGEMTSDVAYDLVLTSEERKLLVDAMFASTKESLVRYAFNTDNPLDVGRLIAVGELSNTPKEDEEDTSSSETRAVNEPSELEEVMSSGVGFSNAEIEATDEGVSI</sequence>
<accession>A0ACC3DV75</accession>
<proteinExistence type="predicted"/>
<comment type="caution">
    <text evidence="1">The sequence shown here is derived from an EMBL/GenBank/DDBJ whole genome shotgun (WGS) entry which is preliminary data.</text>
</comment>
<dbReference type="Proteomes" id="UP001186974">
    <property type="component" value="Unassembled WGS sequence"/>
</dbReference>
<dbReference type="EMBL" id="JAWDJW010000440">
    <property type="protein sequence ID" value="KAK3080693.1"/>
    <property type="molecule type" value="Genomic_DNA"/>
</dbReference>
<reference evidence="1" key="1">
    <citation type="submission" date="2024-09" db="EMBL/GenBank/DDBJ databases">
        <title>Black Yeasts Isolated from many extreme environments.</title>
        <authorList>
            <person name="Coleine C."/>
            <person name="Stajich J.E."/>
            <person name="Selbmann L."/>
        </authorList>
    </citation>
    <scope>NUCLEOTIDE SEQUENCE</scope>
    <source>
        <strain evidence="1">CCFEE 5737</strain>
    </source>
</reference>